<dbReference type="EMBL" id="CH954181">
    <property type="protein sequence ID" value="EDV48924.1"/>
    <property type="molecule type" value="Genomic_DNA"/>
</dbReference>
<protein>
    <submittedName>
        <fullName evidence="2">GG16873</fullName>
    </submittedName>
</protein>
<keyword evidence="3" id="KW-1185">Reference proteome</keyword>
<gene>
    <name evidence="2" type="primary">Dere\GG16873</name>
    <name evidence="2" type="ORF">Dere_GG16873</name>
</gene>
<reference evidence="2 3" key="2">
    <citation type="journal article" date="2008" name="Bioinformatics">
        <title>Assembly reconciliation.</title>
        <authorList>
            <person name="Zimin A.V."/>
            <person name="Smith D.R."/>
            <person name="Sutton G."/>
            <person name="Yorke J.A."/>
        </authorList>
    </citation>
    <scope>NUCLEOTIDE SEQUENCE [LARGE SCALE GENOMIC DNA]</scope>
    <source>
        <strain evidence="2 3">TSC#14021-0224.01</strain>
    </source>
</reference>
<dbReference type="OMA" id="MCLNSRL"/>
<accession>B3P3N6</accession>
<evidence type="ECO:0000313" key="3">
    <source>
        <dbReference type="Proteomes" id="UP000008711"/>
    </source>
</evidence>
<name>B3P3N6_DROER</name>
<evidence type="ECO:0000313" key="2">
    <source>
        <dbReference type="EMBL" id="EDV48924.1"/>
    </source>
</evidence>
<dbReference type="Proteomes" id="UP000008711">
    <property type="component" value="Unassembled WGS sequence"/>
</dbReference>
<dbReference type="HOGENOM" id="CLU_138140_0_0_1"/>
<dbReference type="OrthoDB" id="1684102at2759"/>
<organism evidence="2 3">
    <name type="scientific">Drosophila erecta</name>
    <name type="common">Fruit fly</name>
    <dbReference type="NCBI Taxonomy" id="7220"/>
    <lineage>
        <taxon>Eukaryota</taxon>
        <taxon>Metazoa</taxon>
        <taxon>Ecdysozoa</taxon>
        <taxon>Arthropoda</taxon>
        <taxon>Hexapoda</taxon>
        <taxon>Insecta</taxon>
        <taxon>Pterygota</taxon>
        <taxon>Neoptera</taxon>
        <taxon>Endopterygota</taxon>
        <taxon>Diptera</taxon>
        <taxon>Brachycera</taxon>
        <taxon>Muscomorpha</taxon>
        <taxon>Ephydroidea</taxon>
        <taxon>Drosophilidae</taxon>
        <taxon>Drosophila</taxon>
        <taxon>Sophophora</taxon>
    </lineage>
</organism>
<dbReference type="eggNOG" id="ENOG502TCEP">
    <property type="taxonomic scope" value="Eukaryota"/>
</dbReference>
<dbReference type="AlphaFoldDB" id="B3P3N6"/>
<feature type="region of interest" description="Disordered" evidence="1">
    <location>
        <begin position="101"/>
        <end position="122"/>
    </location>
</feature>
<reference evidence="2 3" key="1">
    <citation type="journal article" date="2007" name="Nature">
        <title>Evolution of genes and genomes on the Drosophila phylogeny.</title>
        <authorList>
            <consortium name="Drosophila 12 Genomes Consortium"/>
            <person name="Clark A.G."/>
            <person name="Eisen M.B."/>
            <person name="Smith D.R."/>
            <person name="Bergman C.M."/>
            <person name="Oliver B."/>
            <person name="Markow T.A."/>
            <person name="Kaufman T.C."/>
            <person name="Kellis M."/>
            <person name="Gelbart W."/>
            <person name="Iyer V.N."/>
            <person name="Pollard D.A."/>
            <person name="Sackton T.B."/>
            <person name="Larracuente A.M."/>
            <person name="Singh N.D."/>
            <person name="Abad J.P."/>
            <person name="Abt D.N."/>
            <person name="Adryan B."/>
            <person name="Aguade M."/>
            <person name="Akashi H."/>
            <person name="Anderson W.W."/>
            <person name="Aquadro C.F."/>
            <person name="Ardell D.H."/>
            <person name="Arguello R."/>
            <person name="Artieri C.G."/>
            <person name="Barbash D.A."/>
            <person name="Barker D."/>
            <person name="Barsanti P."/>
            <person name="Batterham P."/>
            <person name="Batzoglou S."/>
            <person name="Begun D."/>
            <person name="Bhutkar A."/>
            <person name="Blanco E."/>
            <person name="Bosak S.A."/>
            <person name="Bradley R.K."/>
            <person name="Brand A.D."/>
            <person name="Brent M.R."/>
            <person name="Brooks A.N."/>
            <person name="Brown R.H."/>
            <person name="Butlin R.K."/>
            <person name="Caggese C."/>
            <person name="Calvi B.R."/>
            <person name="Bernardo de Carvalho A."/>
            <person name="Caspi A."/>
            <person name="Castrezana S."/>
            <person name="Celniker S.E."/>
            <person name="Chang J.L."/>
            <person name="Chapple C."/>
            <person name="Chatterji S."/>
            <person name="Chinwalla A."/>
            <person name="Civetta A."/>
            <person name="Clifton S.W."/>
            <person name="Comeron J.M."/>
            <person name="Costello J.C."/>
            <person name="Coyne J.A."/>
            <person name="Daub J."/>
            <person name="David R.G."/>
            <person name="Delcher A.L."/>
            <person name="Delehaunty K."/>
            <person name="Do C.B."/>
            <person name="Ebling H."/>
            <person name="Edwards K."/>
            <person name="Eickbush T."/>
            <person name="Evans J.D."/>
            <person name="Filipski A."/>
            <person name="Findeiss S."/>
            <person name="Freyhult E."/>
            <person name="Fulton L."/>
            <person name="Fulton R."/>
            <person name="Garcia A.C."/>
            <person name="Gardiner A."/>
            <person name="Garfield D.A."/>
            <person name="Garvin B.E."/>
            <person name="Gibson G."/>
            <person name="Gilbert D."/>
            <person name="Gnerre S."/>
            <person name="Godfrey J."/>
            <person name="Good R."/>
            <person name="Gotea V."/>
            <person name="Gravely B."/>
            <person name="Greenberg A.J."/>
            <person name="Griffiths-Jones S."/>
            <person name="Gross S."/>
            <person name="Guigo R."/>
            <person name="Gustafson E.A."/>
            <person name="Haerty W."/>
            <person name="Hahn M.W."/>
            <person name="Halligan D.L."/>
            <person name="Halpern A.L."/>
            <person name="Halter G.M."/>
            <person name="Han M.V."/>
            <person name="Heger A."/>
            <person name="Hillier L."/>
            <person name="Hinrichs A.S."/>
            <person name="Holmes I."/>
            <person name="Hoskins R.A."/>
            <person name="Hubisz M.J."/>
            <person name="Hultmark D."/>
            <person name="Huntley M.A."/>
            <person name="Jaffe D.B."/>
            <person name="Jagadeeshan S."/>
            <person name="Jeck W.R."/>
            <person name="Johnson J."/>
            <person name="Jones C.D."/>
            <person name="Jordan W.C."/>
            <person name="Karpen G.H."/>
            <person name="Kataoka E."/>
            <person name="Keightley P.D."/>
            <person name="Kheradpour P."/>
            <person name="Kirkness E.F."/>
            <person name="Koerich L.B."/>
            <person name="Kristiansen K."/>
            <person name="Kudrna D."/>
            <person name="Kulathinal R.J."/>
            <person name="Kumar S."/>
            <person name="Kwok R."/>
            <person name="Lander E."/>
            <person name="Langley C.H."/>
            <person name="Lapoint R."/>
            <person name="Lazzaro B.P."/>
            <person name="Lee S.J."/>
            <person name="Levesque L."/>
            <person name="Li R."/>
            <person name="Lin C.F."/>
            <person name="Lin M.F."/>
            <person name="Lindblad-Toh K."/>
            <person name="Llopart A."/>
            <person name="Long M."/>
            <person name="Low L."/>
            <person name="Lozovsky E."/>
            <person name="Lu J."/>
            <person name="Luo M."/>
            <person name="Machado C.A."/>
            <person name="Makalowski W."/>
            <person name="Marzo M."/>
            <person name="Matsuda M."/>
            <person name="Matzkin L."/>
            <person name="McAllister B."/>
            <person name="McBride C.S."/>
            <person name="McKernan B."/>
            <person name="McKernan K."/>
            <person name="Mendez-Lago M."/>
            <person name="Minx P."/>
            <person name="Mollenhauer M.U."/>
            <person name="Montooth K."/>
            <person name="Mount S.M."/>
            <person name="Mu X."/>
            <person name="Myers E."/>
            <person name="Negre B."/>
            <person name="Newfeld S."/>
            <person name="Nielsen R."/>
            <person name="Noor M.A."/>
            <person name="O'Grady P."/>
            <person name="Pachter L."/>
            <person name="Papaceit M."/>
            <person name="Parisi M.J."/>
            <person name="Parisi M."/>
            <person name="Parts L."/>
            <person name="Pedersen J.S."/>
            <person name="Pesole G."/>
            <person name="Phillippy A.M."/>
            <person name="Ponting C.P."/>
            <person name="Pop M."/>
            <person name="Porcelli D."/>
            <person name="Powell J.R."/>
            <person name="Prohaska S."/>
            <person name="Pruitt K."/>
            <person name="Puig M."/>
            <person name="Quesneville H."/>
            <person name="Ram K.R."/>
            <person name="Rand D."/>
            <person name="Rasmussen M.D."/>
            <person name="Reed L.K."/>
            <person name="Reenan R."/>
            <person name="Reily A."/>
            <person name="Remington K.A."/>
            <person name="Rieger T.T."/>
            <person name="Ritchie M.G."/>
            <person name="Robin C."/>
            <person name="Rogers Y.H."/>
            <person name="Rohde C."/>
            <person name="Rozas J."/>
            <person name="Rubenfield M.J."/>
            <person name="Ruiz A."/>
            <person name="Russo S."/>
            <person name="Salzberg S.L."/>
            <person name="Sanchez-Gracia A."/>
            <person name="Saranga D.J."/>
            <person name="Sato H."/>
            <person name="Schaeffer S.W."/>
            <person name="Schatz M.C."/>
            <person name="Schlenke T."/>
            <person name="Schwartz R."/>
            <person name="Segarra C."/>
            <person name="Singh R.S."/>
            <person name="Sirot L."/>
            <person name="Sirota M."/>
            <person name="Sisneros N.B."/>
            <person name="Smith C.D."/>
            <person name="Smith T.F."/>
            <person name="Spieth J."/>
            <person name="Stage D.E."/>
            <person name="Stark A."/>
            <person name="Stephan W."/>
            <person name="Strausberg R.L."/>
            <person name="Strempel S."/>
            <person name="Sturgill D."/>
            <person name="Sutton G."/>
            <person name="Sutton G.G."/>
            <person name="Tao W."/>
            <person name="Teichmann S."/>
            <person name="Tobari Y.N."/>
            <person name="Tomimura Y."/>
            <person name="Tsolas J.M."/>
            <person name="Valente V.L."/>
            <person name="Venter E."/>
            <person name="Venter J.C."/>
            <person name="Vicario S."/>
            <person name="Vieira F.G."/>
            <person name="Vilella A.J."/>
            <person name="Villasante A."/>
            <person name="Walenz B."/>
            <person name="Wang J."/>
            <person name="Wasserman M."/>
            <person name="Watts T."/>
            <person name="Wilson D."/>
            <person name="Wilson R.K."/>
            <person name="Wing R.A."/>
            <person name="Wolfner M.F."/>
            <person name="Wong A."/>
            <person name="Wong G.K."/>
            <person name="Wu C.I."/>
            <person name="Wu G."/>
            <person name="Yamamoto D."/>
            <person name="Yang H.P."/>
            <person name="Yang S.P."/>
            <person name="Yorke J.A."/>
            <person name="Yoshida K."/>
            <person name="Zdobnov E."/>
            <person name="Zhang P."/>
            <person name="Zhang Y."/>
            <person name="Zimin A.V."/>
            <person name="Baldwin J."/>
            <person name="Abdouelleil A."/>
            <person name="Abdulkadir J."/>
            <person name="Abebe A."/>
            <person name="Abera B."/>
            <person name="Abreu J."/>
            <person name="Acer S.C."/>
            <person name="Aftuck L."/>
            <person name="Alexander A."/>
            <person name="An P."/>
            <person name="Anderson E."/>
            <person name="Anderson S."/>
            <person name="Arachi H."/>
            <person name="Azer M."/>
            <person name="Bachantsang P."/>
            <person name="Barry A."/>
            <person name="Bayul T."/>
            <person name="Berlin A."/>
            <person name="Bessette D."/>
            <person name="Bloom T."/>
            <person name="Blye J."/>
            <person name="Boguslavskiy L."/>
            <person name="Bonnet C."/>
            <person name="Boukhgalter B."/>
            <person name="Bourzgui I."/>
            <person name="Brown A."/>
            <person name="Cahill P."/>
            <person name="Channer S."/>
            <person name="Cheshatsang Y."/>
            <person name="Chuda L."/>
            <person name="Citroen M."/>
            <person name="Collymore A."/>
            <person name="Cooke P."/>
            <person name="Costello M."/>
            <person name="D'Aco K."/>
            <person name="Daza R."/>
            <person name="De Haan G."/>
            <person name="DeGray S."/>
            <person name="DeMaso C."/>
            <person name="Dhargay N."/>
            <person name="Dooley K."/>
            <person name="Dooley E."/>
            <person name="Doricent M."/>
            <person name="Dorje P."/>
            <person name="Dorjee K."/>
            <person name="Dupes A."/>
            <person name="Elong R."/>
            <person name="Falk J."/>
            <person name="Farina A."/>
            <person name="Faro S."/>
            <person name="Ferguson D."/>
            <person name="Fisher S."/>
            <person name="Foley C.D."/>
            <person name="Franke A."/>
            <person name="Friedrich D."/>
            <person name="Gadbois L."/>
            <person name="Gearin G."/>
            <person name="Gearin C.R."/>
            <person name="Giannoukos G."/>
            <person name="Goode T."/>
            <person name="Graham J."/>
            <person name="Grandbois E."/>
            <person name="Grewal S."/>
            <person name="Gyaltsen K."/>
            <person name="Hafez N."/>
            <person name="Hagos B."/>
            <person name="Hall J."/>
            <person name="Henson C."/>
            <person name="Hollinger A."/>
            <person name="Honan T."/>
            <person name="Huard M.D."/>
            <person name="Hughes L."/>
            <person name="Hurhula B."/>
            <person name="Husby M.E."/>
            <person name="Kamat A."/>
            <person name="Kanga B."/>
            <person name="Kashin S."/>
            <person name="Khazanovich D."/>
            <person name="Kisner P."/>
            <person name="Lance K."/>
            <person name="Lara M."/>
            <person name="Lee W."/>
            <person name="Lennon N."/>
            <person name="Letendre F."/>
            <person name="LeVine R."/>
            <person name="Lipovsky A."/>
            <person name="Liu X."/>
            <person name="Liu J."/>
            <person name="Liu S."/>
            <person name="Lokyitsang T."/>
            <person name="Lokyitsang Y."/>
            <person name="Lubonja R."/>
            <person name="Lui A."/>
            <person name="MacDonald P."/>
            <person name="Magnisalis V."/>
            <person name="Maru K."/>
            <person name="Matthews C."/>
            <person name="McCusker W."/>
            <person name="McDonough S."/>
            <person name="Mehta T."/>
            <person name="Meldrim J."/>
            <person name="Meneus L."/>
            <person name="Mihai O."/>
            <person name="Mihalev A."/>
            <person name="Mihova T."/>
            <person name="Mittelman R."/>
            <person name="Mlenga V."/>
            <person name="Montmayeur A."/>
            <person name="Mulrain L."/>
            <person name="Navidi A."/>
            <person name="Naylor J."/>
            <person name="Negash T."/>
            <person name="Nguyen T."/>
            <person name="Nguyen N."/>
            <person name="Nicol R."/>
            <person name="Norbu C."/>
            <person name="Norbu N."/>
            <person name="Novod N."/>
            <person name="O'Neill B."/>
            <person name="Osman S."/>
            <person name="Markiewicz E."/>
            <person name="Oyono O.L."/>
            <person name="Patti C."/>
            <person name="Phunkhang P."/>
            <person name="Pierre F."/>
            <person name="Priest M."/>
            <person name="Raghuraman S."/>
            <person name="Rege F."/>
            <person name="Reyes R."/>
            <person name="Rise C."/>
            <person name="Rogov P."/>
            <person name="Ross K."/>
            <person name="Ryan E."/>
            <person name="Settipalli S."/>
            <person name="Shea T."/>
            <person name="Sherpa N."/>
            <person name="Shi L."/>
            <person name="Shih D."/>
            <person name="Sparrow T."/>
            <person name="Spaulding J."/>
            <person name="Stalker J."/>
            <person name="Stange-Thomann N."/>
            <person name="Stavropoulos S."/>
            <person name="Stone C."/>
            <person name="Strader C."/>
            <person name="Tesfaye S."/>
            <person name="Thomson T."/>
            <person name="Thoulutsang Y."/>
            <person name="Thoulutsang D."/>
            <person name="Topham K."/>
            <person name="Topping I."/>
            <person name="Tsamla T."/>
            <person name="Vassiliev H."/>
            <person name="Vo A."/>
            <person name="Wangchuk T."/>
            <person name="Wangdi T."/>
            <person name="Weiand M."/>
            <person name="Wilkinson J."/>
            <person name="Wilson A."/>
            <person name="Yadav S."/>
            <person name="Young G."/>
            <person name="Yu Q."/>
            <person name="Zembek L."/>
            <person name="Zhong D."/>
            <person name="Zimmer A."/>
            <person name="Zwirko Z."/>
            <person name="Jaffe D.B."/>
            <person name="Alvarez P."/>
            <person name="Brockman W."/>
            <person name="Butler J."/>
            <person name="Chin C."/>
            <person name="Gnerre S."/>
            <person name="Grabherr M."/>
            <person name="Kleber M."/>
            <person name="Mauceli E."/>
            <person name="MacCallum I."/>
        </authorList>
    </citation>
    <scope>NUCLEOTIDE SEQUENCE [LARGE SCALE GENOMIC DNA]</scope>
    <source>
        <strain evidence="2 3">TSC#14021-0224.01</strain>
    </source>
</reference>
<dbReference type="PhylomeDB" id="B3P3N6"/>
<sequence>MCLNSRLNPFLTANLANTVEKPNFRLNNHNWQLWQTSSSSQGKVQVERYLPHELHDVSEETAYDSYYTEYTTPDSMDCGSANLLVTFDYGYSDSIEARAFSAAPDEDDGGEGAGPDYGDGDGDGCADEVDAIWFGTPPRDTKDEKLFEVHHVQHKLLDDSLQSLISYDVDDFEEELSEPEPDEEIFYDSIECV</sequence>
<evidence type="ECO:0000256" key="1">
    <source>
        <dbReference type="SAM" id="MobiDB-lite"/>
    </source>
</evidence>
<proteinExistence type="predicted"/>